<proteinExistence type="predicted"/>
<dbReference type="HOGENOM" id="CLU_2063313_0_0_1"/>
<evidence type="ECO:0000256" key="1">
    <source>
        <dbReference type="SAM" id="Phobius"/>
    </source>
</evidence>
<protein>
    <submittedName>
        <fullName evidence="2">EC1118_1O4_2069p</fullName>
    </submittedName>
</protein>
<dbReference type="Proteomes" id="UP000000286">
    <property type="component" value="Chromosome XV"/>
</dbReference>
<evidence type="ECO:0000313" key="2">
    <source>
        <dbReference type="EMBL" id="CAY86304.1"/>
    </source>
</evidence>
<feature type="transmembrane region" description="Helical" evidence="1">
    <location>
        <begin position="68"/>
        <end position="90"/>
    </location>
</feature>
<accession>C8ZHX9</accession>
<name>C8ZHX9_YEAS8</name>
<dbReference type="AlphaFoldDB" id="C8ZHX9"/>
<evidence type="ECO:0000313" key="3">
    <source>
        <dbReference type="Proteomes" id="UP000000286"/>
    </source>
</evidence>
<reference evidence="2 3" key="1">
    <citation type="journal article" date="2009" name="Proc. Natl. Acad. Sci. U.S.A.">
        <title>Eukaryote-to-eukaryote gene transfer events revealed by the genome sequence of the wine yeast Saccharomyces cerevisiae EC1118.</title>
        <authorList>
            <person name="Novo M."/>
            <person name="Bigey F."/>
            <person name="Beyne E."/>
            <person name="Galeote V."/>
            <person name="Gavory F."/>
            <person name="Mallet S."/>
            <person name="Cambot B."/>
            <person name="Legras J.L."/>
            <person name="Wincker P."/>
            <person name="Casaregola S."/>
            <person name="Dequin S."/>
        </authorList>
    </citation>
    <scope>NUCLEOTIDE SEQUENCE [LARGE SCALE GENOMIC DNA]</scope>
    <source>
        <strain evidence="3">Lalvin EC1118 / Prise de mousse</strain>
    </source>
</reference>
<keyword evidence="1" id="KW-0472">Membrane</keyword>
<keyword evidence="1" id="KW-0812">Transmembrane</keyword>
<dbReference type="OrthoDB" id="4054043at2759"/>
<keyword evidence="1" id="KW-1133">Transmembrane helix</keyword>
<sequence>MPHFKRAAVYEEQKRTGKWGQLVEETKDRIPEYSNKTIAKISHLDNGCLWPEIKVSFSHHLSILQSMCLHFIISILFSKYIFVFLFAFLLPSAFPLFILHSSLFRKPCLSIIGFLKTKV</sequence>
<gene>
    <name evidence="2" type="ORF">EC1118_1O4_2069g</name>
</gene>
<organism evidence="2 3">
    <name type="scientific">Saccharomyces cerevisiae (strain Lalvin EC1118 / Prise de mousse)</name>
    <name type="common">Baker's yeast</name>
    <dbReference type="NCBI Taxonomy" id="643680"/>
    <lineage>
        <taxon>Eukaryota</taxon>
        <taxon>Fungi</taxon>
        <taxon>Dikarya</taxon>
        <taxon>Ascomycota</taxon>
        <taxon>Saccharomycotina</taxon>
        <taxon>Saccharomycetes</taxon>
        <taxon>Saccharomycetales</taxon>
        <taxon>Saccharomycetaceae</taxon>
        <taxon>Saccharomyces</taxon>
    </lineage>
</organism>
<dbReference type="EMBL" id="FN394216">
    <property type="protein sequence ID" value="CAY86304.1"/>
    <property type="molecule type" value="Genomic_DNA"/>
</dbReference>